<dbReference type="AlphaFoldDB" id="A0A0U2NKD9"/>
<evidence type="ECO:0000313" key="4">
    <source>
        <dbReference type="Proteomes" id="UP000065261"/>
    </source>
</evidence>
<dbReference type="GO" id="GO:0003677">
    <property type="term" value="F:DNA binding"/>
    <property type="evidence" value="ECO:0007669"/>
    <property type="project" value="InterPro"/>
</dbReference>
<evidence type="ECO:0000259" key="2">
    <source>
        <dbReference type="Pfam" id="PF13464"/>
    </source>
</evidence>
<dbReference type="KEGG" id="ptn:PTRA_b0152"/>
<gene>
    <name evidence="3" type="primary">rodZ</name>
    <name evidence="3" type="ORF">PTRA_b0152</name>
</gene>
<dbReference type="PATRIC" id="fig|1315283.4.peg.3268"/>
<organism evidence="3">
    <name type="scientific">Pseudoalteromonas translucida KMM 520</name>
    <dbReference type="NCBI Taxonomy" id="1315283"/>
    <lineage>
        <taxon>Bacteria</taxon>
        <taxon>Pseudomonadati</taxon>
        <taxon>Pseudomonadota</taxon>
        <taxon>Gammaproteobacteria</taxon>
        <taxon>Alteromonadales</taxon>
        <taxon>Pseudoalteromonadaceae</taxon>
        <taxon>Pseudoalteromonas</taxon>
    </lineage>
</organism>
<dbReference type="OrthoDB" id="9790252at2"/>
<sequence>MNEEITQPQSEQPSLGQILKTHRENADISLATMATHLKLTVLQIQRMENDEYQLLGPTTFVKGYIKNYCRELKIDHTPILAMLPAPTTPEKPVDMQSFSRRTEKEANDSRLMIASYIILAIVIGSSALWWWQTAMPIEEQTSNINVENSIMSEQQEQAAQSNIDASQQQVLEKNNVALPQSEQLSALPSTNSTNNTAAPAPNEANNSSTIVMLFNDESWVEIYDAEGEKIAFGVKKAGYEMTLTGIAPFSVVLGKHDAVNITLNGEAVDLSAFPKNRLAKFKLPLAE</sequence>
<feature type="transmembrane region" description="Helical" evidence="1">
    <location>
        <begin position="111"/>
        <end position="131"/>
    </location>
</feature>
<dbReference type="Proteomes" id="UP000065261">
    <property type="component" value="Chromosome II"/>
</dbReference>
<proteinExistence type="predicted"/>
<dbReference type="EMBL" id="CP011035">
    <property type="protein sequence ID" value="ALS34675.1"/>
    <property type="molecule type" value="Genomic_DNA"/>
</dbReference>
<reference evidence="3 4" key="1">
    <citation type="submission" date="2015-03" db="EMBL/GenBank/DDBJ databases">
        <authorList>
            <person name="Murphy D."/>
        </authorList>
    </citation>
    <scope>NUCLEOTIDE SEQUENCE [LARGE SCALE GENOMIC DNA]</scope>
    <source>
        <strain evidence="3 4">KMM 520</strain>
    </source>
</reference>
<dbReference type="InterPro" id="IPR050400">
    <property type="entry name" value="Bact_Cytoskel_RodZ"/>
</dbReference>
<keyword evidence="1" id="KW-0812">Transmembrane</keyword>
<evidence type="ECO:0000313" key="3">
    <source>
        <dbReference type="EMBL" id="ALS34675.1"/>
    </source>
</evidence>
<keyword evidence="1" id="KW-0472">Membrane</keyword>
<evidence type="ECO:0000256" key="1">
    <source>
        <dbReference type="SAM" id="Phobius"/>
    </source>
</evidence>
<keyword evidence="1" id="KW-1133">Transmembrane helix</keyword>
<feature type="domain" description="Cytoskeleton protein RodZ-like C-terminal" evidence="2">
    <location>
        <begin position="212"/>
        <end position="282"/>
    </location>
</feature>
<accession>A0A0U2NKD9</accession>
<dbReference type="Gene3D" id="1.10.260.40">
    <property type="entry name" value="lambda repressor-like DNA-binding domains"/>
    <property type="match status" value="1"/>
</dbReference>
<dbReference type="PANTHER" id="PTHR34475">
    <property type="match status" value="1"/>
</dbReference>
<dbReference type="InterPro" id="IPR010982">
    <property type="entry name" value="Lambda_DNA-bd_dom_sf"/>
</dbReference>
<dbReference type="Pfam" id="PF13464">
    <property type="entry name" value="RodZ_C"/>
    <property type="match status" value="1"/>
</dbReference>
<protein>
    <submittedName>
        <fullName evidence="3">Cytoskeleton protein RodZ</fullName>
    </submittedName>
</protein>
<name>A0A0U2NKD9_9GAMM</name>
<dbReference type="Pfam" id="PF13413">
    <property type="entry name" value="HTH_25"/>
    <property type="match status" value="1"/>
</dbReference>
<dbReference type="InterPro" id="IPR025194">
    <property type="entry name" value="RodZ-like_C"/>
</dbReference>
<dbReference type="RefSeq" id="WP_058374726.1">
    <property type="nucleotide sequence ID" value="NZ_CP011035.1"/>
</dbReference>
<dbReference type="PANTHER" id="PTHR34475:SF1">
    <property type="entry name" value="CYTOSKELETON PROTEIN RODZ"/>
    <property type="match status" value="1"/>
</dbReference>